<evidence type="ECO:0000256" key="4">
    <source>
        <dbReference type="ARBA" id="ARBA00022679"/>
    </source>
</evidence>
<keyword evidence="9" id="KW-1185">Reference proteome</keyword>
<dbReference type="SUPFAM" id="SSF55874">
    <property type="entry name" value="ATPase domain of HSP90 chaperone/DNA topoisomerase II/histidine kinase"/>
    <property type="match status" value="1"/>
</dbReference>
<reference evidence="8 9" key="1">
    <citation type="submission" date="2024-10" db="EMBL/GenBank/DDBJ databases">
        <title>The Natural Products Discovery Center: Release of the First 8490 Sequenced Strains for Exploring Actinobacteria Biosynthetic Diversity.</title>
        <authorList>
            <person name="Kalkreuter E."/>
            <person name="Kautsar S.A."/>
            <person name="Yang D."/>
            <person name="Bader C.D."/>
            <person name="Teijaro C.N."/>
            <person name="Fluegel L."/>
            <person name="Davis C.M."/>
            <person name="Simpson J.R."/>
            <person name="Lauterbach L."/>
            <person name="Steele A.D."/>
            <person name="Gui C."/>
            <person name="Meng S."/>
            <person name="Li G."/>
            <person name="Viehrig K."/>
            <person name="Ye F."/>
            <person name="Su P."/>
            <person name="Kiefer A.F."/>
            <person name="Nichols A."/>
            <person name="Cepeda A.J."/>
            <person name="Yan W."/>
            <person name="Fan B."/>
            <person name="Jiang Y."/>
            <person name="Adhikari A."/>
            <person name="Zheng C.-J."/>
            <person name="Schuster L."/>
            <person name="Cowan T.M."/>
            <person name="Smanski M.J."/>
            <person name="Chevrette M.G."/>
            <person name="De Carvalho L.P.S."/>
            <person name="Shen B."/>
        </authorList>
    </citation>
    <scope>NUCLEOTIDE SEQUENCE [LARGE SCALE GENOMIC DNA]</scope>
    <source>
        <strain evidence="8 9">NPDC004119</strain>
    </source>
</reference>
<keyword evidence="6" id="KW-1133">Transmembrane helix</keyword>
<comment type="catalytic activity">
    <reaction evidence="1">
        <text>ATP + protein L-histidine = ADP + protein N-phospho-L-histidine.</text>
        <dbReference type="EC" id="2.7.13.3"/>
    </reaction>
</comment>
<dbReference type="SMART" id="SM00387">
    <property type="entry name" value="HATPase_c"/>
    <property type="match status" value="1"/>
</dbReference>
<dbReference type="Gene3D" id="6.10.340.10">
    <property type="match status" value="1"/>
</dbReference>
<proteinExistence type="predicted"/>
<keyword evidence="6" id="KW-0812">Transmembrane</keyword>
<dbReference type="CDD" id="cd00075">
    <property type="entry name" value="HATPase"/>
    <property type="match status" value="1"/>
</dbReference>
<accession>A0ABW6PFG2</accession>
<dbReference type="RefSeq" id="WP_387401835.1">
    <property type="nucleotide sequence ID" value="NZ_JBIAMT010000011.1"/>
</dbReference>
<evidence type="ECO:0000256" key="5">
    <source>
        <dbReference type="ARBA" id="ARBA00022777"/>
    </source>
</evidence>
<dbReference type="PANTHER" id="PTHR45436">
    <property type="entry name" value="SENSOR HISTIDINE KINASE YKOH"/>
    <property type="match status" value="1"/>
</dbReference>
<dbReference type="InterPro" id="IPR003594">
    <property type="entry name" value="HATPase_dom"/>
</dbReference>
<dbReference type="Proteomes" id="UP001601442">
    <property type="component" value="Unassembled WGS sequence"/>
</dbReference>
<gene>
    <name evidence="8" type="ORF">ACFYU5_35960</name>
</gene>
<dbReference type="PANTHER" id="PTHR45436:SF5">
    <property type="entry name" value="SENSOR HISTIDINE KINASE TRCS"/>
    <property type="match status" value="1"/>
</dbReference>
<keyword evidence="4" id="KW-0808">Transferase</keyword>
<dbReference type="Gene3D" id="3.30.565.10">
    <property type="entry name" value="Histidine kinase-like ATPase, C-terminal domain"/>
    <property type="match status" value="1"/>
</dbReference>
<dbReference type="Pfam" id="PF08376">
    <property type="entry name" value="NIT"/>
    <property type="match status" value="1"/>
</dbReference>
<sequence>MIRRLFPRSPSKPGAFTTVRATILLIGFVPSLVLVIAITTVAGVRIERAVDDREWATEIVAAIPAVVAITDATFHERDLTLRRIAGEAVDYSELVGYRGQLDAAGVDLTKTMAALSEMAPVQVDPLIAQYGAAVVELGASRQRVDAGKEALLDAYGLYSRLAQLGAKVIEMMAHQAPTVPTVVATLESNELYCAVDDMTLAHSLAATLVVNGALPPEIMREFVRRVGGYRTALEQSSTGPAANDLAKLTSSASWRTLSSIEDTLLGIGVKPVRSSMSAAGDGNANLPVGVNEDAWAAALVQVQKDLSGIWSQYFRTIQLSAQSEADAALRSALLTGLAALVAAVITLVVAVRIARRVSGRLKRLRHETLALTDEQLPAIIGRIRQAQVVVDTDIALPTLEFGTDEIGQVADAFNRAQQGAVTAAVVEAKTRSAVNAVFVNIANRSQQMMHRQLEILDEAELRQRDPAMLDLLFKLDHLATTERRNAENLIILGGARPGRRWNNPVPLVDVVRSAISETHDYVRVYPAQMPEVQVEGEVVADVIHMLAELIDNATSFSPLECRVEVSGILVGRGVAIEIVDQGVGIPSEELERLNTELSKTFDFSVLELSSDSRLGLVVVAALAARNEITVKLAESDFGGTRAIVLIPLHLLTVPGQQTADSEMSAAR</sequence>
<comment type="caution">
    <text evidence="8">The sequence shown here is derived from an EMBL/GenBank/DDBJ whole genome shotgun (WGS) entry which is preliminary data.</text>
</comment>
<feature type="transmembrane region" description="Helical" evidence="6">
    <location>
        <begin position="332"/>
        <end position="354"/>
    </location>
</feature>
<evidence type="ECO:0000256" key="2">
    <source>
        <dbReference type="ARBA" id="ARBA00012438"/>
    </source>
</evidence>
<evidence type="ECO:0000259" key="7">
    <source>
        <dbReference type="SMART" id="SM00387"/>
    </source>
</evidence>
<dbReference type="EC" id="2.7.13.3" evidence="2"/>
<organism evidence="8 9">
    <name type="scientific">Nocardia aobensis</name>
    <dbReference type="NCBI Taxonomy" id="257277"/>
    <lineage>
        <taxon>Bacteria</taxon>
        <taxon>Bacillati</taxon>
        <taxon>Actinomycetota</taxon>
        <taxon>Actinomycetes</taxon>
        <taxon>Mycobacteriales</taxon>
        <taxon>Nocardiaceae</taxon>
        <taxon>Nocardia</taxon>
    </lineage>
</organism>
<evidence type="ECO:0000313" key="8">
    <source>
        <dbReference type="EMBL" id="MFF0501829.1"/>
    </source>
</evidence>
<feature type="domain" description="Histidine kinase/HSP90-like ATPase" evidence="7">
    <location>
        <begin position="537"/>
        <end position="650"/>
    </location>
</feature>
<feature type="transmembrane region" description="Helical" evidence="6">
    <location>
        <begin position="21"/>
        <end position="44"/>
    </location>
</feature>
<evidence type="ECO:0000313" key="9">
    <source>
        <dbReference type="Proteomes" id="UP001601442"/>
    </source>
</evidence>
<dbReference type="InterPro" id="IPR036890">
    <property type="entry name" value="HATPase_C_sf"/>
</dbReference>
<keyword evidence="6" id="KW-0472">Membrane</keyword>
<dbReference type="EMBL" id="JBIAMT010000011">
    <property type="protein sequence ID" value="MFF0501829.1"/>
    <property type="molecule type" value="Genomic_DNA"/>
</dbReference>
<evidence type="ECO:0000256" key="1">
    <source>
        <dbReference type="ARBA" id="ARBA00000085"/>
    </source>
</evidence>
<keyword evidence="3" id="KW-0597">Phosphoprotein</keyword>
<protein>
    <recommendedName>
        <fullName evidence="2">histidine kinase</fullName>
        <ecNumber evidence="2">2.7.13.3</ecNumber>
    </recommendedName>
</protein>
<evidence type="ECO:0000256" key="6">
    <source>
        <dbReference type="SAM" id="Phobius"/>
    </source>
</evidence>
<evidence type="ECO:0000256" key="3">
    <source>
        <dbReference type="ARBA" id="ARBA00022553"/>
    </source>
</evidence>
<dbReference type="Pfam" id="PF02518">
    <property type="entry name" value="HATPase_c"/>
    <property type="match status" value="1"/>
</dbReference>
<dbReference type="InterPro" id="IPR050428">
    <property type="entry name" value="TCS_sensor_his_kinase"/>
</dbReference>
<name>A0ABW6PFG2_9NOCA</name>
<keyword evidence="5" id="KW-0418">Kinase</keyword>
<dbReference type="InterPro" id="IPR013587">
    <property type="entry name" value="Nitrate/nitrite_sensing"/>
</dbReference>